<protein>
    <submittedName>
        <fullName evidence="1">Uncharacterized protein</fullName>
    </submittedName>
</protein>
<keyword evidence="2" id="KW-1185">Reference proteome</keyword>
<reference evidence="1" key="1">
    <citation type="journal article" date="2021" name="Open Biol.">
        <title>Shared evolutionary footprints suggest mitochondrial oxidative damage underlies multiple complex I losses in fungi.</title>
        <authorList>
            <person name="Schikora-Tamarit M.A."/>
            <person name="Marcet-Houben M."/>
            <person name="Nosek J."/>
            <person name="Gabaldon T."/>
        </authorList>
    </citation>
    <scope>NUCLEOTIDE SEQUENCE</scope>
    <source>
        <strain evidence="1">CBS2887</strain>
    </source>
</reference>
<accession>A0A9P8PMI6</accession>
<evidence type="ECO:0000313" key="1">
    <source>
        <dbReference type="EMBL" id="KAH3674245.1"/>
    </source>
</evidence>
<proteinExistence type="predicted"/>
<sequence>MEADNLPEAVWALKPSIKMALAAAASTPLTLAANVLTLDVTLVVSVGGIVWHIFVEEFKRSPRVEVVEERVEGVNLGLWRRHVTQLWNWLLLGESTFGFKHWGPGFDEVVFGLWRRWQDIGAFVNRVELLTLAGVSQGFVGLLDDLEEPVLVQATLSGLLIWVVLQDLLSVGTSQLVFGGSPSQVGDTQDGVQVSGLPLSWVVE</sequence>
<dbReference type="Proteomes" id="UP000774326">
    <property type="component" value="Unassembled WGS sequence"/>
</dbReference>
<organism evidence="1 2">
    <name type="scientific">Wickerhamomyces pijperi</name>
    <name type="common">Yeast</name>
    <name type="synonym">Pichia pijperi</name>
    <dbReference type="NCBI Taxonomy" id="599730"/>
    <lineage>
        <taxon>Eukaryota</taxon>
        <taxon>Fungi</taxon>
        <taxon>Dikarya</taxon>
        <taxon>Ascomycota</taxon>
        <taxon>Saccharomycotina</taxon>
        <taxon>Saccharomycetes</taxon>
        <taxon>Phaffomycetales</taxon>
        <taxon>Wickerhamomycetaceae</taxon>
        <taxon>Wickerhamomyces</taxon>
    </lineage>
</organism>
<dbReference type="EMBL" id="JAEUBG010005558">
    <property type="protein sequence ID" value="KAH3674245.1"/>
    <property type="molecule type" value="Genomic_DNA"/>
</dbReference>
<evidence type="ECO:0000313" key="2">
    <source>
        <dbReference type="Proteomes" id="UP000774326"/>
    </source>
</evidence>
<dbReference type="AlphaFoldDB" id="A0A9P8PMI6"/>
<gene>
    <name evidence="1" type="ORF">WICPIJ_009645</name>
</gene>
<comment type="caution">
    <text evidence="1">The sequence shown here is derived from an EMBL/GenBank/DDBJ whole genome shotgun (WGS) entry which is preliminary data.</text>
</comment>
<name>A0A9P8PMI6_WICPI</name>
<reference evidence="1" key="2">
    <citation type="submission" date="2021-01" db="EMBL/GenBank/DDBJ databases">
        <authorList>
            <person name="Schikora-Tamarit M.A."/>
        </authorList>
    </citation>
    <scope>NUCLEOTIDE SEQUENCE</scope>
    <source>
        <strain evidence="1">CBS2887</strain>
    </source>
</reference>